<evidence type="ECO:0000313" key="1">
    <source>
        <dbReference type="EMBL" id="KTD71295.1"/>
    </source>
</evidence>
<protein>
    <submittedName>
        <fullName evidence="1">Uncharacterized protein</fullName>
    </submittedName>
</protein>
<sequence>MTFSSKLKADYVEMINGELDSIPVAHIEEFILIAQELQKLITSSFILVLNGIFHSPMKSTLTEAAQEQIAYVRYCYNTPKDFVKNAKDYTEYQQILAERITAKITEFQTFTTKEKNAYIEFQREQGIIKCRTFQS</sequence>
<evidence type="ECO:0000313" key="2">
    <source>
        <dbReference type="Proteomes" id="UP000054693"/>
    </source>
</evidence>
<dbReference type="AlphaFoldDB" id="A0A0W0ZPZ8"/>
<organism evidence="1 2">
    <name type="scientific">Legionella tucsonensis</name>
    <dbReference type="NCBI Taxonomy" id="40335"/>
    <lineage>
        <taxon>Bacteria</taxon>
        <taxon>Pseudomonadati</taxon>
        <taxon>Pseudomonadota</taxon>
        <taxon>Gammaproteobacteria</taxon>
        <taxon>Legionellales</taxon>
        <taxon>Legionellaceae</taxon>
        <taxon>Legionella</taxon>
    </lineage>
</organism>
<accession>A0A0W0ZPZ8</accession>
<name>A0A0W0ZPZ8_9GAMM</name>
<proteinExistence type="predicted"/>
<dbReference type="PATRIC" id="fig|40335.7.peg.2836"/>
<dbReference type="EMBL" id="LNZA01000008">
    <property type="protein sequence ID" value="KTD71295.1"/>
    <property type="molecule type" value="Genomic_DNA"/>
</dbReference>
<reference evidence="1 2" key="1">
    <citation type="submission" date="2015-11" db="EMBL/GenBank/DDBJ databases">
        <title>Genomic analysis of 38 Legionella species identifies large and diverse effector repertoires.</title>
        <authorList>
            <person name="Burstein D."/>
            <person name="Amaro F."/>
            <person name="Zusman T."/>
            <person name="Lifshitz Z."/>
            <person name="Cohen O."/>
            <person name="Gilbert J.A."/>
            <person name="Pupko T."/>
            <person name="Shuman H.A."/>
            <person name="Segal G."/>
        </authorList>
    </citation>
    <scope>NUCLEOTIDE SEQUENCE [LARGE SCALE GENOMIC DNA]</scope>
    <source>
        <strain evidence="1 2">ATCC 49180</strain>
    </source>
</reference>
<dbReference type="Proteomes" id="UP000054693">
    <property type="component" value="Unassembled WGS sequence"/>
</dbReference>
<gene>
    <name evidence="1" type="ORF">Ltuc_2654</name>
</gene>
<keyword evidence="2" id="KW-1185">Reference proteome</keyword>
<dbReference type="OrthoDB" id="5645759at2"/>
<comment type="caution">
    <text evidence="1">The sequence shown here is derived from an EMBL/GenBank/DDBJ whole genome shotgun (WGS) entry which is preliminary data.</text>
</comment>
<dbReference type="RefSeq" id="WP_058521859.1">
    <property type="nucleotide sequence ID" value="NZ_CAAAIP010000002.1"/>
</dbReference>